<dbReference type="InterPro" id="IPR052542">
    <property type="entry name" value="Cholesterol_Oxidase"/>
</dbReference>
<name>A0ABR1NLQ4_DIAER</name>
<protein>
    <submittedName>
        <fullName evidence="5">Uncharacterized protein</fullName>
    </submittedName>
</protein>
<sequence length="216" mass="24600">MGVLMNPVLAYPTQSAFFGTKMKSLFGSWFSLRASSDDSLGQRVVSQALRALQVLDEKELCNNATCHRVTFTLGRLWNHRNLDQVTHRHIDEVVVDSVTDISIHQLEFMARMSREGQVKAAGPIFENLATRDRVTKLRGIPIMLFAGSDNKLFSPESVEKSYSLLCDVNGPEMYRLEIVPGYGHHDCWIGCKAWKDIYPMVREEVDRVVRGNDYKF</sequence>
<dbReference type="InterPro" id="IPR029058">
    <property type="entry name" value="AB_hydrolase_fold"/>
</dbReference>
<keyword evidence="2" id="KW-0285">Flavoprotein</keyword>
<dbReference type="PANTHER" id="PTHR47470:SF1">
    <property type="entry name" value="FAD-DEPENDENT OXIDOREDUCTASE 2 FAD BINDING DOMAIN-CONTAINING PROTEIN"/>
    <property type="match status" value="1"/>
</dbReference>
<keyword evidence="4" id="KW-0560">Oxidoreductase</keyword>
<gene>
    <name evidence="5" type="ORF">SLS63_014057</name>
</gene>
<evidence type="ECO:0000313" key="5">
    <source>
        <dbReference type="EMBL" id="KAK7705999.1"/>
    </source>
</evidence>
<evidence type="ECO:0000256" key="4">
    <source>
        <dbReference type="ARBA" id="ARBA00023002"/>
    </source>
</evidence>
<dbReference type="Gene3D" id="3.40.50.1820">
    <property type="entry name" value="alpha/beta hydrolase"/>
    <property type="match status" value="1"/>
</dbReference>
<reference evidence="5 6" key="1">
    <citation type="submission" date="2024-02" db="EMBL/GenBank/DDBJ databases">
        <title>De novo assembly and annotation of 12 fungi associated with fruit tree decline syndrome in Ontario, Canada.</title>
        <authorList>
            <person name="Sulman M."/>
            <person name="Ellouze W."/>
            <person name="Ilyukhin E."/>
        </authorList>
    </citation>
    <scope>NUCLEOTIDE SEQUENCE [LARGE SCALE GENOMIC DNA]</scope>
    <source>
        <strain evidence="5 6">M169</strain>
    </source>
</reference>
<dbReference type="Proteomes" id="UP001430848">
    <property type="component" value="Unassembled WGS sequence"/>
</dbReference>
<accession>A0ABR1NLQ4</accession>
<proteinExistence type="predicted"/>
<evidence type="ECO:0000256" key="1">
    <source>
        <dbReference type="ARBA" id="ARBA00001974"/>
    </source>
</evidence>
<evidence type="ECO:0000256" key="3">
    <source>
        <dbReference type="ARBA" id="ARBA00022827"/>
    </source>
</evidence>
<keyword evidence="3" id="KW-0274">FAD</keyword>
<comment type="cofactor">
    <cofactor evidence="1">
        <name>FAD</name>
        <dbReference type="ChEBI" id="CHEBI:57692"/>
    </cofactor>
</comment>
<evidence type="ECO:0000256" key="2">
    <source>
        <dbReference type="ARBA" id="ARBA00022630"/>
    </source>
</evidence>
<evidence type="ECO:0000313" key="6">
    <source>
        <dbReference type="Proteomes" id="UP001430848"/>
    </source>
</evidence>
<comment type="caution">
    <text evidence="5">The sequence shown here is derived from an EMBL/GenBank/DDBJ whole genome shotgun (WGS) entry which is preliminary data.</text>
</comment>
<dbReference type="PANTHER" id="PTHR47470">
    <property type="entry name" value="CHOLESTEROL OXIDASE"/>
    <property type="match status" value="1"/>
</dbReference>
<keyword evidence="6" id="KW-1185">Reference proteome</keyword>
<dbReference type="EMBL" id="JAKNSF020000229">
    <property type="protein sequence ID" value="KAK7705999.1"/>
    <property type="molecule type" value="Genomic_DNA"/>
</dbReference>
<dbReference type="SUPFAM" id="SSF53474">
    <property type="entry name" value="alpha/beta-Hydrolases"/>
    <property type="match status" value="1"/>
</dbReference>
<organism evidence="5 6">
    <name type="scientific">Diaporthe eres</name>
    <name type="common">Phomopsis oblonga</name>
    <dbReference type="NCBI Taxonomy" id="83184"/>
    <lineage>
        <taxon>Eukaryota</taxon>
        <taxon>Fungi</taxon>
        <taxon>Dikarya</taxon>
        <taxon>Ascomycota</taxon>
        <taxon>Pezizomycotina</taxon>
        <taxon>Sordariomycetes</taxon>
        <taxon>Sordariomycetidae</taxon>
        <taxon>Diaporthales</taxon>
        <taxon>Diaporthaceae</taxon>
        <taxon>Diaporthe</taxon>
        <taxon>Diaporthe eres species complex</taxon>
    </lineage>
</organism>